<keyword evidence="1" id="KW-1133">Transmembrane helix</keyword>
<feature type="domain" description="Transposase IS4-like" evidence="2">
    <location>
        <begin position="30"/>
        <end position="219"/>
    </location>
</feature>
<dbReference type="PANTHER" id="PTHR30007:SF1">
    <property type="entry name" value="BLR1914 PROTEIN"/>
    <property type="match status" value="1"/>
</dbReference>
<dbReference type="InterPro" id="IPR002559">
    <property type="entry name" value="Transposase_11"/>
</dbReference>
<dbReference type="AlphaFoldDB" id="A0A6J4KR41"/>
<accession>A0A6J4KR41</accession>
<dbReference type="PANTHER" id="PTHR30007">
    <property type="entry name" value="PHP DOMAIN PROTEIN"/>
    <property type="match status" value="1"/>
</dbReference>
<organism evidence="3">
    <name type="scientific">uncultured Gemmatimonadaceae bacterium</name>
    <dbReference type="NCBI Taxonomy" id="246130"/>
    <lineage>
        <taxon>Bacteria</taxon>
        <taxon>Pseudomonadati</taxon>
        <taxon>Gemmatimonadota</taxon>
        <taxon>Gemmatimonadia</taxon>
        <taxon>Gemmatimonadales</taxon>
        <taxon>Gemmatimonadaceae</taxon>
        <taxon>environmental samples</taxon>
    </lineage>
</organism>
<proteinExistence type="predicted"/>
<dbReference type="Pfam" id="PF01609">
    <property type="entry name" value="DDE_Tnp_1"/>
    <property type="match status" value="1"/>
</dbReference>
<feature type="transmembrane region" description="Helical" evidence="1">
    <location>
        <begin position="205"/>
        <end position="222"/>
    </location>
</feature>
<reference evidence="3" key="1">
    <citation type="submission" date="2020-02" db="EMBL/GenBank/DDBJ databases">
        <authorList>
            <person name="Meier V. D."/>
        </authorList>
    </citation>
    <scope>NUCLEOTIDE SEQUENCE</scope>
    <source>
        <strain evidence="3">AVDCRST_MAG11</strain>
    </source>
</reference>
<dbReference type="GO" id="GO:0003677">
    <property type="term" value="F:DNA binding"/>
    <property type="evidence" value="ECO:0007669"/>
    <property type="project" value="InterPro"/>
</dbReference>
<dbReference type="NCBIfam" id="NF033580">
    <property type="entry name" value="transpos_IS5_3"/>
    <property type="match status" value="1"/>
</dbReference>
<evidence type="ECO:0000256" key="1">
    <source>
        <dbReference type="SAM" id="Phobius"/>
    </source>
</evidence>
<dbReference type="GO" id="GO:0004803">
    <property type="term" value="F:transposase activity"/>
    <property type="evidence" value="ECO:0007669"/>
    <property type="project" value="InterPro"/>
</dbReference>
<dbReference type="EMBL" id="CADCTU010000338">
    <property type="protein sequence ID" value="CAA9311156.1"/>
    <property type="molecule type" value="Genomic_DNA"/>
</dbReference>
<keyword evidence="1" id="KW-0472">Membrane</keyword>
<name>A0A6J4KR41_9BACT</name>
<gene>
    <name evidence="3" type="ORF">AVDCRST_MAG11-1480</name>
</gene>
<sequence>MRWRRDGTWDRLLAHVQANADAQGEIVWTVCVDGTVVRAHQHAAGARRRPSKADRAANIEHPPDEALGRSRGGFTTKLHLACDGRGRPLAVVLTPGQRHESTQLGAVLDAIRVPRPGGRGRPRKRPDHLIADKGYSYPACRRLLRHRGIPHSIPERQDQRHQRAMRRGRPLRFDAALYRRRNVVERGIGTLKRWRGVATRHEKRAVNYRAAVVVSAVLVWLAS</sequence>
<evidence type="ECO:0000259" key="2">
    <source>
        <dbReference type="Pfam" id="PF01609"/>
    </source>
</evidence>
<protein>
    <submittedName>
        <fullName evidence="3">Mobile element protein</fullName>
    </submittedName>
</protein>
<keyword evidence="1" id="KW-0812">Transmembrane</keyword>
<evidence type="ECO:0000313" key="3">
    <source>
        <dbReference type="EMBL" id="CAA9311156.1"/>
    </source>
</evidence>
<dbReference type="GO" id="GO:0006313">
    <property type="term" value="P:DNA transposition"/>
    <property type="evidence" value="ECO:0007669"/>
    <property type="project" value="InterPro"/>
</dbReference>